<evidence type="ECO:0000256" key="2">
    <source>
        <dbReference type="ARBA" id="ARBA00023015"/>
    </source>
</evidence>
<proteinExistence type="predicted"/>
<dbReference type="InterPro" id="IPR009057">
    <property type="entry name" value="Homeodomain-like_sf"/>
</dbReference>
<accession>A0ABW4LUS0</accession>
<evidence type="ECO:0000259" key="6">
    <source>
        <dbReference type="PROSITE" id="PS50977"/>
    </source>
</evidence>
<keyword evidence="1" id="KW-0678">Repressor</keyword>
<reference evidence="8" key="1">
    <citation type="journal article" date="2019" name="Int. J. Syst. Evol. Microbiol.">
        <title>The Global Catalogue of Microorganisms (GCM) 10K type strain sequencing project: providing services to taxonomists for standard genome sequencing and annotation.</title>
        <authorList>
            <consortium name="The Broad Institute Genomics Platform"/>
            <consortium name="The Broad Institute Genome Sequencing Center for Infectious Disease"/>
            <person name="Wu L."/>
            <person name="Ma J."/>
        </authorList>
    </citation>
    <scope>NUCLEOTIDE SEQUENCE [LARGE SCALE GENOMIC DNA]</scope>
    <source>
        <strain evidence="8">CCUG 49339</strain>
    </source>
</reference>
<keyword evidence="2" id="KW-0805">Transcription regulation</keyword>
<dbReference type="PRINTS" id="PR00455">
    <property type="entry name" value="HTHTETR"/>
</dbReference>
<gene>
    <name evidence="7" type="ORF">ACFSCX_17885</name>
</gene>
<dbReference type="InterPro" id="IPR050109">
    <property type="entry name" value="HTH-type_TetR-like_transc_reg"/>
</dbReference>
<dbReference type="Gene3D" id="1.10.10.60">
    <property type="entry name" value="Homeodomain-like"/>
    <property type="match status" value="1"/>
</dbReference>
<dbReference type="SUPFAM" id="SSF46689">
    <property type="entry name" value="Homeodomain-like"/>
    <property type="match status" value="1"/>
</dbReference>
<dbReference type="InterPro" id="IPR001647">
    <property type="entry name" value="HTH_TetR"/>
</dbReference>
<keyword evidence="4" id="KW-0804">Transcription</keyword>
<dbReference type="Gene3D" id="1.10.357.10">
    <property type="entry name" value="Tetracycline Repressor, domain 2"/>
    <property type="match status" value="1"/>
</dbReference>
<keyword evidence="3 5" id="KW-0238">DNA-binding</keyword>
<dbReference type="PROSITE" id="PS50977">
    <property type="entry name" value="HTH_TETR_2"/>
    <property type="match status" value="1"/>
</dbReference>
<name>A0ABW4LUS0_9BACI</name>
<dbReference type="PANTHER" id="PTHR30055">
    <property type="entry name" value="HTH-TYPE TRANSCRIPTIONAL REGULATOR RUTR"/>
    <property type="match status" value="1"/>
</dbReference>
<evidence type="ECO:0000256" key="4">
    <source>
        <dbReference type="ARBA" id="ARBA00023163"/>
    </source>
</evidence>
<protein>
    <submittedName>
        <fullName evidence="7">TetR/AcrR family transcriptional regulator</fullName>
    </submittedName>
</protein>
<feature type="DNA-binding region" description="H-T-H motif" evidence="5">
    <location>
        <begin position="42"/>
        <end position="61"/>
    </location>
</feature>
<keyword evidence="8" id="KW-1185">Reference proteome</keyword>
<organism evidence="7 8">
    <name type="scientific">Bacillus salitolerans</name>
    <dbReference type="NCBI Taxonomy" id="1437434"/>
    <lineage>
        <taxon>Bacteria</taxon>
        <taxon>Bacillati</taxon>
        <taxon>Bacillota</taxon>
        <taxon>Bacilli</taxon>
        <taxon>Bacillales</taxon>
        <taxon>Bacillaceae</taxon>
        <taxon>Bacillus</taxon>
    </lineage>
</organism>
<evidence type="ECO:0000256" key="1">
    <source>
        <dbReference type="ARBA" id="ARBA00022491"/>
    </source>
</evidence>
<dbReference type="RefSeq" id="WP_377929607.1">
    <property type="nucleotide sequence ID" value="NZ_JBHUEM010000045.1"/>
</dbReference>
<feature type="domain" description="HTH tetR-type" evidence="6">
    <location>
        <begin position="19"/>
        <end position="79"/>
    </location>
</feature>
<comment type="caution">
    <text evidence="7">The sequence shown here is derived from an EMBL/GenBank/DDBJ whole genome shotgun (WGS) entry which is preliminary data.</text>
</comment>
<dbReference type="Pfam" id="PF00440">
    <property type="entry name" value="TetR_N"/>
    <property type="match status" value="1"/>
</dbReference>
<dbReference type="PANTHER" id="PTHR30055:SF175">
    <property type="entry name" value="HTH-TYPE TRANSCRIPTIONAL REPRESSOR KSTR2"/>
    <property type="match status" value="1"/>
</dbReference>
<sequence length="208" mass="24139">MKAKNKRLLGRPPLSEQKKPTNLIILHGATHLFLTNGFQDVSVDDIAKECNVTKATVYYYYESKAALFTEAMVQMMVQIRNYMESILREDEPFRSRLHKITMAHLKATFDIDLDGFLRETKNTLSKEQLLQMQNAEIQMFDLLENAFIEAIAKEEIPKVNTRFATHSYLALLKIGNYRNLDQTPIFSSVEETTDKIIDFFWNGLFAHH</sequence>
<evidence type="ECO:0000313" key="7">
    <source>
        <dbReference type="EMBL" id="MFD1738398.1"/>
    </source>
</evidence>
<dbReference type="EMBL" id="JBHUEM010000045">
    <property type="protein sequence ID" value="MFD1738398.1"/>
    <property type="molecule type" value="Genomic_DNA"/>
</dbReference>
<dbReference type="Proteomes" id="UP001597214">
    <property type="component" value="Unassembled WGS sequence"/>
</dbReference>
<evidence type="ECO:0000256" key="5">
    <source>
        <dbReference type="PROSITE-ProRule" id="PRU00335"/>
    </source>
</evidence>
<evidence type="ECO:0000256" key="3">
    <source>
        <dbReference type="ARBA" id="ARBA00023125"/>
    </source>
</evidence>
<evidence type="ECO:0000313" key="8">
    <source>
        <dbReference type="Proteomes" id="UP001597214"/>
    </source>
</evidence>